<reference evidence="2 3" key="2">
    <citation type="submission" date="2018-09" db="EMBL/GenBank/DDBJ databases">
        <title>Genome of Sphaerochaeta halotolerans strain 4-11.</title>
        <authorList>
            <person name="Nazina T.N."/>
            <person name="Sokolova D.S."/>
        </authorList>
    </citation>
    <scope>NUCLEOTIDE SEQUENCE [LARGE SCALE GENOMIC DNA]</scope>
    <source>
        <strain evidence="2 3">4-11</strain>
    </source>
</reference>
<organism evidence="2 3">
    <name type="scientific">Sphaerochaeta halotolerans</name>
    <dbReference type="NCBI Taxonomy" id="2293840"/>
    <lineage>
        <taxon>Bacteria</taxon>
        <taxon>Pseudomonadati</taxon>
        <taxon>Spirochaetota</taxon>
        <taxon>Spirochaetia</taxon>
        <taxon>Spirochaetales</taxon>
        <taxon>Sphaerochaetaceae</taxon>
        <taxon>Sphaerochaeta</taxon>
    </lineage>
</organism>
<dbReference type="Proteomes" id="UP000264002">
    <property type="component" value="Unassembled WGS sequence"/>
</dbReference>
<dbReference type="AlphaFoldDB" id="A0A372MF64"/>
<comment type="caution">
    <text evidence="2">The sequence shown here is derived from an EMBL/GenBank/DDBJ whole genome shotgun (WGS) entry which is preliminary data.</text>
</comment>
<dbReference type="CDD" id="cd02042">
    <property type="entry name" value="ParAB_family"/>
    <property type="match status" value="1"/>
</dbReference>
<dbReference type="Pfam" id="PF13614">
    <property type="entry name" value="AAA_31"/>
    <property type="match status" value="1"/>
</dbReference>
<sequence length="258" mass="28549">MRTLAVYSIKGGVGKSTLSVNLAVLSAMAGQRTLLLDLDPLGSSSYLLDVKPKKSHDASALVKGGKQLTKQIQATNFSSLDILPSSTAYRYLSILFDAKKHSHHRLEKRLEELIPTYDLVIIDASPTMSLVSENVLYASDIVLVPVVPTPFAVLAYEQLLGELERLQQKDTQVHLVVSMLDRRKKLQVKIAAELLDRSEALQSVIPFASEIEKMGEIQKPVVTSKPKGKGALAFRGLYEELVPFLRERSPSEHTDKKE</sequence>
<keyword evidence="3" id="KW-1185">Reference proteome</keyword>
<dbReference type="InterPro" id="IPR027417">
    <property type="entry name" value="P-loop_NTPase"/>
</dbReference>
<gene>
    <name evidence="2" type="ORF">DYP60_12295</name>
</gene>
<evidence type="ECO:0000313" key="2">
    <source>
        <dbReference type="EMBL" id="RFU93936.1"/>
    </source>
</evidence>
<dbReference type="RefSeq" id="WP_117331312.1">
    <property type="nucleotide sequence ID" value="NZ_QUWK01000015.1"/>
</dbReference>
<dbReference type="Gene3D" id="3.40.50.300">
    <property type="entry name" value="P-loop containing nucleotide triphosphate hydrolases"/>
    <property type="match status" value="1"/>
</dbReference>
<dbReference type="SUPFAM" id="SSF52540">
    <property type="entry name" value="P-loop containing nucleoside triphosphate hydrolases"/>
    <property type="match status" value="1"/>
</dbReference>
<reference evidence="3" key="1">
    <citation type="submission" date="2018-08" db="EMBL/GenBank/DDBJ databases">
        <authorList>
            <person name="Grouzdev D.S."/>
            <person name="Krutkina M.S."/>
        </authorList>
    </citation>
    <scope>NUCLEOTIDE SEQUENCE [LARGE SCALE GENOMIC DNA]</scope>
    <source>
        <strain evidence="3">4-11</strain>
    </source>
</reference>
<proteinExistence type="predicted"/>
<accession>A0A372MF64</accession>
<dbReference type="InterPro" id="IPR025669">
    <property type="entry name" value="AAA_dom"/>
</dbReference>
<feature type="domain" description="AAA" evidence="1">
    <location>
        <begin position="1"/>
        <end position="169"/>
    </location>
</feature>
<dbReference type="PANTHER" id="PTHR13696">
    <property type="entry name" value="P-LOOP CONTAINING NUCLEOSIDE TRIPHOSPHATE HYDROLASE"/>
    <property type="match status" value="1"/>
</dbReference>
<dbReference type="InterPro" id="IPR050678">
    <property type="entry name" value="DNA_Partitioning_ATPase"/>
</dbReference>
<protein>
    <submittedName>
        <fullName evidence="2">ParA family protein</fullName>
    </submittedName>
</protein>
<name>A0A372MF64_9SPIR</name>
<evidence type="ECO:0000313" key="3">
    <source>
        <dbReference type="Proteomes" id="UP000264002"/>
    </source>
</evidence>
<dbReference type="OrthoDB" id="9816297at2"/>
<evidence type="ECO:0000259" key="1">
    <source>
        <dbReference type="Pfam" id="PF13614"/>
    </source>
</evidence>
<dbReference type="EMBL" id="QUWK01000015">
    <property type="protein sequence ID" value="RFU93936.1"/>
    <property type="molecule type" value="Genomic_DNA"/>
</dbReference>
<dbReference type="PANTHER" id="PTHR13696:SF52">
    <property type="entry name" value="PARA FAMILY PROTEIN CT_582"/>
    <property type="match status" value="1"/>
</dbReference>